<feature type="region of interest" description="Disordered" evidence="1">
    <location>
        <begin position="1"/>
        <end position="34"/>
    </location>
</feature>
<comment type="caution">
    <text evidence="2">The sequence shown here is derived from an EMBL/GenBank/DDBJ whole genome shotgun (WGS) entry which is preliminary data.</text>
</comment>
<evidence type="ECO:0000313" key="2">
    <source>
        <dbReference type="EMBL" id="GFD00555.1"/>
    </source>
</evidence>
<sequence length="144" mass="16538">DPHAEQPVEDIPMPDIANISDSDDTDSAHLPKIKQRPEWLKPILDDERPATPEPAWVIPSSHILDVENNWANALPPHIKLQQRTLYLKRLGICRRLCTDVIHLQFQMEEFHKMLTNQIDWANPEGDQVRIEGLISLNSNMTLVP</sequence>
<organism evidence="2">
    <name type="scientific">Tanacetum cinerariifolium</name>
    <name type="common">Dalmatian daisy</name>
    <name type="synonym">Chrysanthemum cinerariifolium</name>
    <dbReference type="NCBI Taxonomy" id="118510"/>
    <lineage>
        <taxon>Eukaryota</taxon>
        <taxon>Viridiplantae</taxon>
        <taxon>Streptophyta</taxon>
        <taxon>Embryophyta</taxon>
        <taxon>Tracheophyta</taxon>
        <taxon>Spermatophyta</taxon>
        <taxon>Magnoliopsida</taxon>
        <taxon>eudicotyledons</taxon>
        <taxon>Gunneridae</taxon>
        <taxon>Pentapetalae</taxon>
        <taxon>asterids</taxon>
        <taxon>campanulids</taxon>
        <taxon>Asterales</taxon>
        <taxon>Asteraceae</taxon>
        <taxon>Asteroideae</taxon>
        <taxon>Anthemideae</taxon>
        <taxon>Anthemidinae</taxon>
        <taxon>Tanacetum</taxon>
    </lineage>
</organism>
<protein>
    <submittedName>
        <fullName evidence="2">Uncharacterized protein</fullName>
    </submittedName>
</protein>
<gene>
    <name evidence="2" type="ORF">Tci_872524</name>
</gene>
<dbReference type="EMBL" id="BKCJ011185571">
    <property type="protein sequence ID" value="GFD00555.1"/>
    <property type="molecule type" value="Genomic_DNA"/>
</dbReference>
<reference evidence="2" key="1">
    <citation type="journal article" date="2019" name="Sci. Rep.">
        <title>Draft genome of Tanacetum cinerariifolium, the natural source of mosquito coil.</title>
        <authorList>
            <person name="Yamashiro T."/>
            <person name="Shiraishi A."/>
            <person name="Satake H."/>
            <person name="Nakayama K."/>
        </authorList>
    </citation>
    <scope>NUCLEOTIDE SEQUENCE</scope>
</reference>
<feature type="non-terminal residue" evidence="2">
    <location>
        <position position="1"/>
    </location>
</feature>
<evidence type="ECO:0000256" key="1">
    <source>
        <dbReference type="SAM" id="MobiDB-lite"/>
    </source>
</evidence>
<proteinExistence type="predicted"/>
<accession>A0A699SR98</accession>
<name>A0A699SR98_TANCI</name>
<dbReference type="AlphaFoldDB" id="A0A699SR98"/>